<reference evidence="1 2" key="1">
    <citation type="submission" date="2022-11" db="EMBL/GenBank/DDBJ databases">
        <title>Anaerobic phenanthrene biodegradation by a DNRA strain PheN6.</title>
        <authorList>
            <person name="Zhang Z."/>
        </authorList>
    </citation>
    <scope>NUCLEOTIDE SEQUENCE [LARGE SCALE GENOMIC DNA]</scope>
    <source>
        <strain evidence="1 2">PheN6</strain>
    </source>
</reference>
<evidence type="ECO:0000313" key="2">
    <source>
        <dbReference type="Proteomes" id="UP001150259"/>
    </source>
</evidence>
<protein>
    <submittedName>
        <fullName evidence="1">Uncharacterized protein</fullName>
    </submittedName>
</protein>
<keyword evidence="2" id="KW-1185">Reference proteome</keyword>
<organism evidence="1 2">
    <name type="scientific">Intrasporangium calvum</name>
    <dbReference type="NCBI Taxonomy" id="53358"/>
    <lineage>
        <taxon>Bacteria</taxon>
        <taxon>Bacillati</taxon>
        <taxon>Actinomycetota</taxon>
        <taxon>Actinomycetes</taxon>
        <taxon>Micrococcales</taxon>
        <taxon>Intrasporangiaceae</taxon>
        <taxon>Intrasporangium</taxon>
    </lineage>
</organism>
<comment type="caution">
    <text evidence="1">The sequence shown here is derived from an EMBL/GenBank/DDBJ whole genome shotgun (WGS) entry which is preliminary data.</text>
</comment>
<dbReference type="EMBL" id="JAPFQL010000082">
    <property type="protein sequence ID" value="MDC5698744.1"/>
    <property type="molecule type" value="Genomic_DNA"/>
</dbReference>
<dbReference type="Proteomes" id="UP001150259">
    <property type="component" value="Unassembled WGS sequence"/>
</dbReference>
<accession>A0ABT5GKI6</accession>
<gene>
    <name evidence="1" type="ORF">OO014_15925</name>
</gene>
<sequence>MATSIRVERNGRVYRVKAVKRGATLRPLAPADGLETLVILPFAFAYFWWLDRQQSYKVGVVIDPKPTAVFAFGRLVLHKELLPPGVDPAPRMRELADEVRAGRYDSKPH</sequence>
<evidence type="ECO:0000313" key="1">
    <source>
        <dbReference type="EMBL" id="MDC5698744.1"/>
    </source>
</evidence>
<name>A0ABT5GKI6_9MICO</name>
<dbReference type="RefSeq" id="WP_272463309.1">
    <property type="nucleotide sequence ID" value="NZ_JAPFQL010000082.1"/>
</dbReference>
<proteinExistence type="predicted"/>